<dbReference type="RefSeq" id="WP_090650111.1">
    <property type="nucleotide sequence ID" value="NZ_CBCRYE010000010.1"/>
</dbReference>
<dbReference type="EMBL" id="FMTS01000006">
    <property type="protein sequence ID" value="SCW76646.1"/>
    <property type="molecule type" value="Genomic_DNA"/>
</dbReference>
<evidence type="ECO:0000256" key="4">
    <source>
        <dbReference type="SAM" id="SignalP"/>
    </source>
</evidence>
<feature type="signal peptide" evidence="4">
    <location>
        <begin position="1"/>
        <end position="22"/>
    </location>
</feature>
<dbReference type="Gene3D" id="1.25.40.10">
    <property type="entry name" value="Tetratricopeptide repeat domain"/>
    <property type="match status" value="1"/>
</dbReference>
<dbReference type="InterPro" id="IPR019734">
    <property type="entry name" value="TPR_rpt"/>
</dbReference>
<evidence type="ECO:0000256" key="2">
    <source>
        <dbReference type="ARBA" id="ARBA00022803"/>
    </source>
</evidence>
<dbReference type="InterPro" id="IPR052943">
    <property type="entry name" value="TMTC_O-mannosyl-trnsfr"/>
</dbReference>
<dbReference type="OrthoDB" id="422579at2"/>
<name>A0A1G4T5U6_9CAUL</name>
<dbReference type="SMART" id="SM00028">
    <property type="entry name" value="TPR"/>
    <property type="match status" value="4"/>
</dbReference>
<keyword evidence="2 3" id="KW-0802">TPR repeat</keyword>
<keyword evidence="1" id="KW-0677">Repeat</keyword>
<dbReference type="PIRSF" id="PIRSF035836">
    <property type="entry name" value="UCP035836"/>
    <property type="match status" value="1"/>
</dbReference>
<reference evidence="6" key="1">
    <citation type="submission" date="2016-10" db="EMBL/GenBank/DDBJ databases">
        <authorList>
            <person name="Varghese N."/>
            <person name="Submissions S."/>
        </authorList>
    </citation>
    <scope>NUCLEOTIDE SEQUENCE [LARGE SCALE GENOMIC DNA]</scope>
    <source>
        <strain evidence="6">CGMCC 1.3431</strain>
    </source>
</reference>
<dbReference type="Proteomes" id="UP000199150">
    <property type="component" value="Unassembled WGS sequence"/>
</dbReference>
<dbReference type="Pfam" id="PF13432">
    <property type="entry name" value="TPR_16"/>
    <property type="match status" value="1"/>
</dbReference>
<dbReference type="PANTHER" id="PTHR44809:SF1">
    <property type="entry name" value="PROTEIN O-MANNOSYL-TRANSFERASE TMTC1"/>
    <property type="match status" value="1"/>
</dbReference>
<dbReference type="SUPFAM" id="SSF48452">
    <property type="entry name" value="TPR-like"/>
    <property type="match status" value="1"/>
</dbReference>
<evidence type="ECO:0000313" key="5">
    <source>
        <dbReference type="EMBL" id="SCW76646.1"/>
    </source>
</evidence>
<dbReference type="InterPro" id="IPR011990">
    <property type="entry name" value="TPR-like_helical_dom_sf"/>
</dbReference>
<dbReference type="InterPro" id="IPR013105">
    <property type="entry name" value="TPR_2"/>
</dbReference>
<dbReference type="InterPro" id="IPR014596">
    <property type="entry name" value="UCP035836"/>
</dbReference>
<dbReference type="PROSITE" id="PS50005">
    <property type="entry name" value="TPR"/>
    <property type="match status" value="1"/>
</dbReference>
<evidence type="ECO:0000313" key="6">
    <source>
        <dbReference type="Proteomes" id="UP000199150"/>
    </source>
</evidence>
<dbReference type="PANTHER" id="PTHR44809">
    <property type="match status" value="1"/>
</dbReference>
<gene>
    <name evidence="5" type="ORF">SAMN02927928_3290</name>
</gene>
<dbReference type="Pfam" id="PF07719">
    <property type="entry name" value="TPR_2"/>
    <property type="match status" value="1"/>
</dbReference>
<organism evidence="5 6">
    <name type="scientific">Asticcacaulis taihuensis</name>
    <dbReference type="NCBI Taxonomy" id="260084"/>
    <lineage>
        <taxon>Bacteria</taxon>
        <taxon>Pseudomonadati</taxon>
        <taxon>Pseudomonadota</taxon>
        <taxon>Alphaproteobacteria</taxon>
        <taxon>Caulobacterales</taxon>
        <taxon>Caulobacteraceae</taxon>
        <taxon>Asticcacaulis</taxon>
    </lineage>
</organism>
<evidence type="ECO:0000256" key="1">
    <source>
        <dbReference type="ARBA" id="ARBA00022737"/>
    </source>
</evidence>
<evidence type="ECO:0000256" key="3">
    <source>
        <dbReference type="PROSITE-ProRule" id="PRU00339"/>
    </source>
</evidence>
<protein>
    <submittedName>
        <fullName evidence="5">Flp pilus assembly protein TadD, contains TPR repeats</fullName>
    </submittedName>
</protein>
<feature type="chain" id="PRO_5011671754" evidence="4">
    <location>
        <begin position="23"/>
        <end position="286"/>
    </location>
</feature>
<feature type="repeat" description="TPR" evidence="3">
    <location>
        <begin position="151"/>
        <end position="184"/>
    </location>
</feature>
<keyword evidence="6" id="KW-1185">Reference proteome</keyword>
<accession>A0A1G4T5U6</accession>
<keyword evidence="4" id="KW-0732">Signal</keyword>
<proteinExistence type="predicted"/>
<dbReference type="STRING" id="260084.SAMN02927928_3290"/>
<dbReference type="AlphaFoldDB" id="A0A1G4T5U6"/>
<sequence length="286" mass="30262">MLRHLLVSAALVACFTASPASAGLFGKDDAKKDTAPATSASATPKAAGFKPATKAEIEAALRADPLQQSVFFNDQFEHNPTDAKMGLYLSNALRALGRYPEAADIAHRVLLFAPDNTDILLAAARAHIADNNAFFAIDPLQHVIELKPKDWQAYSLLGVAYDQTKRPDEAQTAWNQALALSPNNPAVLTNMAMAKVTRGDFTGAEPLLRTAVAQAGVTVQIRQNLALVLGLEGKMTEAESLLRRDLPPQQADAALAWLQGAVAAKAAPASTAAPTRSWDSVKASGS</sequence>